<keyword evidence="19" id="KW-1185">Reference proteome</keyword>
<feature type="compositionally biased region" description="Low complexity" evidence="15">
    <location>
        <begin position="301"/>
        <end position="311"/>
    </location>
</feature>
<evidence type="ECO:0000256" key="8">
    <source>
        <dbReference type="ARBA" id="ARBA00023155"/>
    </source>
</evidence>
<dbReference type="GO" id="GO:0005634">
    <property type="term" value="C:nucleus"/>
    <property type="evidence" value="ECO:0007669"/>
    <property type="project" value="UniProtKB-SubCell"/>
</dbReference>
<evidence type="ECO:0000256" key="2">
    <source>
        <dbReference type="ARBA" id="ARBA00022723"/>
    </source>
</evidence>
<feature type="domain" description="LIM zinc-binding" evidence="16">
    <location>
        <begin position="3"/>
        <end position="62"/>
    </location>
</feature>
<dbReference type="InterPro" id="IPR049619">
    <property type="entry name" value="Lhx1/5_LIM2"/>
</dbReference>
<dbReference type="FunFam" id="2.10.110.10:FF:000046">
    <property type="entry name" value="LIM/homeobox protein Lhx1"/>
    <property type="match status" value="1"/>
</dbReference>
<feature type="compositionally biased region" description="Polar residues" evidence="15">
    <location>
        <begin position="126"/>
        <end position="140"/>
    </location>
</feature>
<dbReference type="GO" id="GO:0008270">
    <property type="term" value="F:zinc ion binding"/>
    <property type="evidence" value="ECO:0007669"/>
    <property type="project" value="InterPro"/>
</dbReference>
<dbReference type="PROSITE" id="PS50023">
    <property type="entry name" value="LIM_DOMAIN_2"/>
    <property type="match status" value="2"/>
</dbReference>
<dbReference type="InterPro" id="IPR049618">
    <property type="entry name" value="Lhx1/5_LIM1"/>
</dbReference>
<reference evidence="18 19" key="1">
    <citation type="submission" date="2019-09" db="EMBL/GenBank/DDBJ databases">
        <title>Bird 10,000 Genomes (B10K) Project - Family phase.</title>
        <authorList>
            <person name="Zhang G."/>
        </authorList>
    </citation>
    <scope>NUCLEOTIDE SEQUENCE [LARGE SCALE GENOMIC DNA]</scope>
    <source>
        <strain evidence="18">B10K-DU-029-50</strain>
        <tissue evidence="18">Heart</tissue>
    </source>
</reference>
<proteinExistence type="predicted"/>
<dbReference type="InterPro" id="IPR017970">
    <property type="entry name" value="Homeobox_CS"/>
</dbReference>
<keyword evidence="3" id="KW-0677">Repeat</keyword>
<dbReference type="Pfam" id="PF00046">
    <property type="entry name" value="Homeodomain"/>
    <property type="match status" value="1"/>
</dbReference>
<keyword evidence="2 13" id="KW-0479">Metal-binding</keyword>
<protein>
    <recommendedName>
        <fullName evidence="11">LIM/homeobox protein Lhx5</fullName>
    </recommendedName>
</protein>
<dbReference type="PANTHER" id="PTHR24208">
    <property type="entry name" value="LIM/HOMEOBOX PROTEIN LHX"/>
    <property type="match status" value="1"/>
</dbReference>
<feature type="compositionally biased region" description="Basic and acidic residues" evidence="15">
    <location>
        <begin position="151"/>
        <end position="167"/>
    </location>
</feature>
<dbReference type="CDD" id="cd09367">
    <property type="entry name" value="LIM1_Lhx1_Lhx5"/>
    <property type="match status" value="1"/>
</dbReference>
<dbReference type="PANTHER" id="PTHR24208:SF115">
    <property type="entry name" value="LIM_HOMEOBOX PROTEIN LHX5"/>
    <property type="match status" value="1"/>
</dbReference>
<dbReference type="EMBL" id="VZRM01003967">
    <property type="protein sequence ID" value="NWV36177.1"/>
    <property type="molecule type" value="Genomic_DNA"/>
</dbReference>
<dbReference type="Proteomes" id="UP000575029">
    <property type="component" value="Unassembled WGS sequence"/>
</dbReference>
<sequence length="361" mass="40615">MMVHCAGCERPILDRFLLNVLDRAWHIKCVQCCECKCNLTEKCFSREGKLYCKNDFFRRFGTKCAGCSQGISPSDLVRKARNKVFHLNCFTCMVCNKQLSTGEELYIIDENKFVCKEDYLNSPTLKESSLNSVSSCTDRSLSPDLQDPMQDDTKETDNSTSSDKETTNNENEEQNSGTKRRGPRTTIKAKQLETLKAAFAATPKPTRHIREQLAQETGLNMRVIQVWFQNRRSKERRMKQLSALGARRHAFFRSPRRMRPLGGRLDESEMLGSTPYTYYGDYQGDYYGPGGNYDFFPHGPPSQAQSPADSSYLQNSGPGSTPLGPLEPPLSGHHSSENQSNSGYSGALSHPNPELSEAAVW</sequence>
<dbReference type="InterPro" id="IPR009057">
    <property type="entry name" value="Homeodomain-like_sf"/>
</dbReference>
<dbReference type="InterPro" id="IPR001781">
    <property type="entry name" value="Znf_LIM"/>
</dbReference>
<dbReference type="Gene3D" id="2.10.110.10">
    <property type="entry name" value="Cysteine Rich Protein"/>
    <property type="match status" value="2"/>
</dbReference>
<dbReference type="GO" id="GO:0000981">
    <property type="term" value="F:DNA-binding transcription factor activity, RNA polymerase II-specific"/>
    <property type="evidence" value="ECO:0007669"/>
    <property type="project" value="InterPro"/>
</dbReference>
<dbReference type="SMART" id="SM00389">
    <property type="entry name" value="HOX"/>
    <property type="match status" value="1"/>
</dbReference>
<organism evidence="18 19">
    <name type="scientific">Grantiella picta</name>
    <dbReference type="NCBI Taxonomy" id="266360"/>
    <lineage>
        <taxon>Eukaryota</taxon>
        <taxon>Metazoa</taxon>
        <taxon>Chordata</taxon>
        <taxon>Craniata</taxon>
        <taxon>Vertebrata</taxon>
        <taxon>Euteleostomi</taxon>
        <taxon>Archelosauria</taxon>
        <taxon>Archosauria</taxon>
        <taxon>Dinosauria</taxon>
        <taxon>Saurischia</taxon>
        <taxon>Theropoda</taxon>
        <taxon>Coelurosauria</taxon>
        <taxon>Aves</taxon>
        <taxon>Neognathae</taxon>
        <taxon>Neoaves</taxon>
        <taxon>Telluraves</taxon>
        <taxon>Australaves</taxon>
        <taxon>Passeriformes</taxon>
        <taxon>Meliphagoidea</taxon>
        <taxon>Meliphagidae</taxon>
        <taxon>Grantiella</taxon>
    </lineage>
</organism>
<evidence type="ECO:0000313" key="18">
    <source>
        <dbReference type="EMBL" id="NWV36177.1"/>
    </source>
</evidence>
<dbReference type="FunFam" id="2.10.110.10:FF:000120">
    <property type="entry name" value="Insulin gene enhancer protein ISL-2"/>
    <property type="match status" value="1"/>
</dbReference>
<dbReference type="PROSITE" id="PS00027">
    <property type="entry name" value="HOMEOBOX_1"/>
    <property type="match status" value="1"/>
</dbReference>
<keyword evidence="7 12" id="KW-0238">DNA-binding</keyword>
<keyword evidence="4 13" id="KW-0862">Zinc</keyword>
<feature type="domain" description="LIM zinc-binding" evidence="16">
    <location>
        <begin position="63"/>
        <end position="125"/>
    </location>
</feature>
<dbReference type="InterPro" id="IPR050453">
    <property type="entry name" value="LIM_Homeobox_TF"/>
</dbReference>
<evidence type="ECO:0000256" key="12">
    <source>
        <dbReference type="PROSITE-ProRule" id="PRU00108"/>
    </source>
</evidence>
<evidence type="ECO:0000313" key="19">
    <source>
        <dbReference type="Proteomes" id="UP000575029"/>
    </source>
</evidence>
<accession>A0A7K6EBR7</accession>
<dbReference type="CDD" id="cd00086">
    <property type="entry name" value="homeodomain"/>
    <property type="match status" value="1"/>
</dbReference>
<keyword evidence="10 12" id="KW-0539">Nucleus</keyword>
<evidence type="ECO:0000256" key="11">
    <source>
        <dbReference type="ARBA" id="ARBA00040544"/>
    </source>
</evidence>
<feature type="region of interest" description="Disordered" evidence="15">
    <location>
        <begin position="291"/>
        <end position="361"/>
    </location>
</feature>
<dbReference type="PROSITE" id="PS50071">
    <property type="entry name" value="HOMEOBOX_2"/>
    <property type="match status" value="1"/>
</dbReference>
<dbReference type="SUPFAM" id="SSF46689">
    <property type="entry name" value="Homeodomain-like"/>
    <property type="match status" value="1"/>
</dbReference>
<dbReference type="Gene3D" id="1.10.10.60">
    <property type="entry name" value="Homeodomain-like"/>
    <property type="match status" value="1"/>
</dbReference>
<comment type="caution">
    <text evidence="18">The sequence shown here is derived from an EMBL/GenBank/DDBJ whole genome shotgun (WGS) entry which is preliminary data.</text>
</comment>
<dbReference type="CDD" id="cd09375">
    <property type="entry name" value="LIM2_Lhx1_Lhx5"/>
    <property type="match status" value="1"/>
</dbReference>
<feature type="region of interest" description="Disordered" evidence="15">
    <location>
        <begin position="126"/>
        <end position="186"/>
    </location>
</feature>
<dbReference type="AlphaFoldDB" id="A0A7K6EBR7"/>
<evidence type="ECO:0000256" key="4">
    <source>
        <dbReference type="ARBA" id="ARBA00022833"/>
    </source>
</evidence>
<evidence type="ECO:0000256" key="7">
    <source>
        <dbReference type="ARBA" id="ARBA00023125"/>
    </source>
</evidence>
<dbReference type="Pfam" id="PF00412">
    <property type="entry name" value="LIM"/>
    <property type="match status" value="2"/>
</dbReference>
<keyword evidence="6 13" id="KW-0440">LIM domain</keyword>
<feature type="non-terminal residue" evidence="18">
    <location>
        <position position="361"/>
    </location>
</feature>
<evidence type="ECO:0000256" key="6">
    <source>
        <dbReference type="ARBA" id="ARBA00023038"/>
    </source>
</evidence>
<name>A0A7K6EBR7_9PASS</name>
<dbReference type="GO" id="GO:0000977">
    <property type="term" value="F:RNA polymerase II transcription regulatory region sequence-specific DNA binding"/>
    <property type="evidence" value="ECO:0007669"/>
    <property type="project" value="TreeGrafter"/>
</dbReference>
<dbReference type="FunFam" id="1.10.10.60:FF:000075">
    <property type="entry name" value="LIM/homeobox protein Lhx1"/>
    <property type="match status" value="1"/>
</dbReference>
<gene>
    <name evidence="18" type="primary">Lhx5</name>
    <name evidence="18" type="ORF">GRAPIC_R05101</name>
</gene>
<keyword evidence="8 12" id="KW-0371">Homeobox</keyword>
<evidence type="ECO:0000256" key="1">
    <source>
        <dbReference type="ARBA" id="ARBA00004123"/>
    </source>
</evidence>
<evidence type="ECO:0000256" key="5">
    <source>
        <dbReference type="ARBA" id="ARBA00023015"/>
    </source>
</evidence>
<feature type="domain" description="Homeobox" evidence="17">
    <location>
        <begin position="178"/>
        <end position="238"/>
    </location>
</feature>
<feature type="DNA-binding region" description="Homeobox" evidence="12">
    <location>
        <begin position="180"/>
        <end position="239"/>
    </location>
</feature>
<dbReference type="SUPFAM" id="SSF57716">
    <property type="entry name" value="Glucocorticoid receptor-like (DNA-binding domain)"/>
    <property type="match status" value="2"/>
</dbReference>
<dbReference type="GO" id="GO:0030182">
    <property type="term" value="P:neuron differentiation"/>
    <property type="evidence" value="ECO:0007669"/>
    <property type="project" value="TreeGrafter"/>
</dbReference>
<evidence type="ECO:0000256" key="15">
    <source>
        <dbReference type="SAM" id="MobiDB-lite"/>
    </source>
</evidence>
<dbReference type="SMART" id="SM00132">
    <property type="entry name" value="LIM"/>
    <property type="match status" value="2"/>
</dbReference>
<comment type="subcellular location">
    <subcellularLocation>
        <location evidence="1 12 14">Nucleus</location>
    </subcellularLocation>
</comment>
<evidence type="ECO:0000256" key="10">
    <source>
        <dbReference type="ARBA" id="ARBA00023242"/>
    </source>
</evidence>
<evidence type="ECO:0000259" key="17">
    <source>
        <dbReference type="PROSITE" id="PS50071"/>
    </source>
</evidence>
<evidence type="ECO:0000256" key="9">
    <source>
        <dbReference type="ARBA" id="ARBA00023163"/>
    </source>
</evidence>
<keyword evidence="9" id="KW-0804">Transcription</keyword>
<evidence type="ECO:0000256" key="13">
    <source>
        <dbReference type="PROSITE-ProRule" id="PRU00125"/>
    </source>
</evidence>
<evidence type="ECO:0000256" key="3">
    <source>
        <dbReference type="ARBA" id="ARBA00022737"/>
    </source>
</evidence>
<evidence type="ECO:0000256" key="14">
    <source>
        <dbReference type="RuleBase" id="RU000682"/>
    </source>
</evidence>
<feature type="non-terminal residue" evidence="18">
    <location>
        <position position="1"/>
    </location>
</feature>
<dbReference type="PROSITE" id="PS00478">
    <property type="entry name" value="LIM_DOMAIN_1"/>
    <property type="match status" value="2"/>
</dbReference>
<evidence type="ECO:0000259" key="16">
    <source>
        <dbReference type="PROSITE" id="PS50023"/>
    </source>
</evidence>
<dbReference type="InterPro" id="IPR001356">
    <property type="entry name" value="HD"/>
</dbReference>
<keyword evidence="5" id="KW-0805">Transcription regulation</keyword>